<evidence type="ECO:0008006" key="5">
    <source>
        <dbReference type="Google" id="ProtNLM"/>
    </source>
</evidence>
<organism evidence="2 4">
    <name type="scientific">Bacillus mycoides</name>
    <dbReference type="NCBI Taxonomy" id="1405"/>
    <lineage>
        <taxon>Bacteria</taxon>
        <taxon>Bacillati</taxon>
        <taxon>Bacillota</taxon>
        <taxon>Bacilli</taxon>
        <taxon>Bacillales</taxon>
        <taxon>Bacillaceae</taxon>
        <taxon>Bacillus</taxon>
        <taxon>Bacillus cereus group</taxon>
    </lineage>
</organism>
<dbReference type="Proteomes" id="UP000236165">
    <property type="component" value="Unassembled WGS sequence"/>
</dbReference>
<dbReference type="PROSITE" id="PS51257">
    <property type="entry name" value="PROKAR_LIPOPROTEIN"/>
    <property type="match status" value="1"/>
</dbReference>
<evidence type="ECO:0000313" key="1">
    <source>
        <dbReference type="EMBL" id="EJR37884.1"/>
    </source>
</evidence>
<reference evidence="1 3" key="1">
    <citation type="submission" date="2012-04" db="EMBL/GenBank/DDBJ databases">
        <title>The Genome Sequence of Bacillus cereus VD078.</title>
        <authorList>
            <consortium name="The Broad Institute Genome Sequencing Platform"/>
            <consortium name="The Broad Institute Genome Sequencing Center for Infectious Disease"/>
            <person name="Feldgarden M."/>
            <person name="Van der Auwera G.A."/>
            <person name="Mahillon J."/>
            <person name="Duprez V."/>
            <person name="Timmery S."/>
            <person name="Mattelet C."/>
            <person name="Dierick K."/>
            <person name="Sun M."/>
            <person name="Yu Z."/>
            <person name="Zhu L."/>
            <person name="Hu X."/>
            <person name="Shank E.B."/>
            <person name="Swiecicka I."/>
            <person name="Hansen B.M."/>
            <person name="Andrup L."/>
            <person name="Young S.K."/>
            <person name="Zeng Q."/>
            <person name="Gargeya S."/>
            <person name="Fitzgerald M."/>
            <person name="Haas B."/>
            <person name="Abouelleil A."/>
            <person name="Alvarado L."/>
            <person name="Arachchi H.M."/>
            <person name="Berlin A."/>
            <person name="Chapman S.B."/>
            <person name="Goldberg J."/>
            <person name="Griggs A."/>
            <person name="Gujja S."/>
            <person name="Hansen M."/>
            <person name="Howarth C."/>
            <person name="Imamovic A."/>
            <person name="Larimer J."/>
            <person name="McCowen C."/>
            <person name="Montmayeur A."/>
            <person name="Murphy C."/>
            <person name="Neiman D."/>
            <person name="Pearson M."/>
            <person name="Priest M."/>
            <person name="Roberts A."/>
            <person name="Saif S."/>
            <person name="Shea T."/>
            <person name="Sisk P."/>
            <person name="Sykes S."/>
            <person name="Wortman J."/>
            <person name="Nusbaum C."/>
            <person name="Birren B."/>
        </authorList>
    </citation>
    <scope>NUCLEOTIDE SEQUENCE [LARGE SCALE GENOMIC DNA]</scope>
    <source>
        <strain evidence="1 3">VD078</strain>
    </source>
</reference>
<comment type="caution">
    <text evidence="2">The sequence shown here is derived from an EMBL/GenBank/DDBJ whole genome shotgun (WGS) entry which is preliminary data.</text>
</comment>
<reference evidence="2 4" key="2">
    <citation type="submission" date="2016-10" db="EMBL/GenBank/DDBJ databases">
        <title>Genome Sequence of Bacillus weihenstephanensis GM6LP.</title>
        <authorList>
            <person name="Poehlein A."/>
            <person name="Wemheuer F."/>
            <person name="Hollensteiner J."/>
            <person name="Wemheuer B."/>
        </authorList>
    </citation>
    <scope>NUCLEOTIDE SEQUENCE [LARGE SCALE GENOMIC DNA]</scope>
    <source>
        <strain evidence="2 4">GM6LP</strain>
    </source>
</reference>
<dbReference type="AlphaFoldDB" id="A0AAP8GWQ3"/>
<evidence type="ECO:0000313" key="4">
    <source>
        <dbReference type="Proteomes" id="UP000236165"/>
    </source>
</evidence>
<gene>
    <name evidence="2" type="ORF">BACWE_28430</name>
    <name evidence="1" type="ORF">III_03637</name>
</gene>
<dbReference type="RefSeq" id="WP_002086397.1">
    <property type="nucleotide sequence ID" value="NZ_CP128137.1"/>
</dbReference>
<dbReference type="Proteomes" id="UP000006976">
    <property type="component" value="Unassembled WGS sequence"/>
</dbReference>
<sequence>MICRKSIKVIVIISCMMISGCSNRFVEDGNRKHVFVKASKVLVEVVYKIYKR</sequence>
<dbReference type="EMBL" id="MKZQ01000035">
    <property type="protein sequence ID" value="PJN69803.1"/>
    <property type="molecule type" value="Genomic_DNA"/>
</dbReference>
<evidence type="ECO:0000313" key="3">
    <source>
        <dbReference type="Proteomes" id="UP000006976"/>
    </source>
</evidence>
<name>A0AAP8GWQ3_BACMY</name>
<dbReference type="EMBL" id="AHEV01000022">
    <property type="protein sequence ID" value="EJR37884.1"/>
    <property type="molecule type" value="Genomic_DNA"/>
</dbReference>
<evidence type="ECO:0000313" key="2">
    <source>
        <dbReference type="EMBL" id="PJN69803.1"/>
    </source>
</evidence>
<accession>A0AAP8GWQ3</accession>
<proteinExistence type="predicted"/>
<dbReference type="KEGG" id="bmyo:BG05_4204"/>
<protein>
    <recommendedName>
        <fullName evidence="5">Lipoprotein</fullName>
    </recommendedName>
</protein>